<evidence type="ECO:0000313" key="1">
    <source>
        <dbReference type="EMBL" id="KAF7952456.1"/>
    </source>
</evidence>
<dbReference type="EMBL" id="RCSW01000003">
    <property type="protein sequence ID" value="KAF7952456.1"/>
    <property type="molecule type" value="Genomic_DNA"/>
</dbReference>
<reference evidence="1 2" key="1">
    <citation type="journal article" date="2020" name="Genome Biol. Evol.">
        <title>Comparative genomics of Sclerotiniaceae.</title>
        <authorList>
            <person name="Valero Jimenez C.A."/>
            <person name="Steentjes M."/>
            <person name="Scholten O.E."/>
            <person name="Van Kan J.A.L."/>
        </authorList>
    </citation>
    <scope>NUCLEOTIDE SEQUENCE [LARGE SCALE GENOMIC DNA]</scope>
    <source>
        <strain evidence="1 2">MUCL 94</strain>
    </source>
</reference>
<dbReference type="GeneID" id="62145542"/>
<accession>A0A9P5M5S8</accession>
<keyword evidence="2" id="KW-1185">Reference proteome</keyword>
<comment type="caution">
    <text evidence="1">The sequence shown here is derived from an EMBL/GenBank/DDBJ whole genome shotgun (WGS) entry which is preliminary data.</text>
</comment>
<sequence length="263" mass="31434">MSLAYFMDIPPNRLATRVPSPLPSTAHQILTSLQLTGVKYYSFGEDGHCYYLHPDGSQLYAHGSWKLFINTSGHRYWKPLQSEFVCNPDKMNARFVYNFSQKLIYREMRDSLRDIAAPSLGTLIMRYDQEVVQEYLDKLGSRINSDIRLQHWERVKKVAWDELVYLEWKTGLWYGEWLEKERKRLQDKGQYSEYNVWVNDEWKRVMKDNDVEDIKKENIEERAIKQENVKIEDFKEEIIKEEPTGEVFIKDEFPKKVCIKTER</sequence>
<dbReference type="AlphaFoldDB" id="A0A9P5M5S8"/>
<evidence type="ECO:0000313" key="2">
    <source>
        <dbReference type="Proteomes" id="UP000710849"/>
    </source>
</evidence>
<gene>
    <name evidence="1" type="ORF">EAE97_001953</name>
</gene>
<protein>
    <submittedName>
        <fullName evidence="1">Uncharacterized protein</fullName>
    </submittedName>
</protein>
<proteinExistence type="predicted"/>
<dbReference type="Proteomes" id="UP000710849">
    <property type="component" value="Unassembled WGS sequence"/>
</dbReference>
<organism evidence="1 2">
    <name type="scientific">Botrytis byssoidea</name>
    <dbReference type="NCBI Taxonomy" id="139641"/>
    <lineage>
        <taxon>Eukaryota</taxon>
        <taxon>Fungi</taxon>
        <taxon>Dikarya</taxon>
        <taxon>Ascomycota</taxon>
        <taxon>Pezizomycotina</taxon>
        <taxon>Leotiomycetes</taxon>
        <taxon>Helotiales</taxon>
        <taxon>Sclerotiniaceae</taxon>
        <taxon>Botrytis</taxon>
    </lineage>
</organism>
<name>A0A9P5M5S8_9HELO</name>
<dbReference type="RefSeq" id="XP_038737022.1">
    <property type="nucleotide sequence ID" value="XM_038872464.1"/>
</dbReference>